<geneLocation type="plasmid" evidence="1">
    <name>unnamed</name>
</geneLocation>
<gene>
    <name evidence="1" type="ORF">BCD_1061</name>
</gene>
<sequence>MINFISIYYQFKNTNNVLHNKINIFLEDLKKPSITKLTTSSNMIYISHTIK</sequence>
<name>W5SJM5_9SPIR</name>
<dbReference type="AlphaFoldDB" id="W5SJM5"/>
<dbReference type="HOGENOM" id="CLU_3096245_0_0_12"/>
<reference evidence="1" key="1">
    <citation type="submission" date="2013-02" db="EMBL/GenBank/DDBJ databases">
        <title>Comparative genomics of Borrelia species.</title>
        <authorList>
            <person name="Schwan T.G."/>
            <person name="Raffel S.J."/>
            <person name="Porcella S.F."/>
        </authorList>
    </citation>
    <scope>NUCLEOTIDE SEQUENCE</scope>
    <source>
        <strain evidence="1">DOU</strain>
        <plasmid evidence="1">unnamed</plasmid>
    </source>
</reference>
<keyword evidence="1" id="KW-0614">Plasmid</keyword>
<accession>W5SJM5</accession>
<protein>
    <submittedName>
        <fullName evidence="1">Uncharacterized protein</fullName>
    </submittedName>
</protein>
<dbReference type="EMBL" id="CP004301">
    <property type="protein sequence ID" value="AHH07127.1"/>
    <property type="molecule type" value="Genomic_DNA"/>
</dbReference>
<proteinExistence type="predicted"/>
<evidence type="ECO:0000313" key="1">
    <source>
        <dbReference type="EMBL" id="AHH07127.1"/>
    </source>
</evidence>
<organism evidence="1">
    <name type="scientific">Borrelia crocidurae DOU</name>
    <dbReference type="NCBI Taxonomy" id="1293575"/>
    <lineage>
        <taxon>Bacteria</taxon>
        <taxon>Pseudomonadati</taxon>
        <taxon>Spirochaetota</taxon>
        <taxon>Spirochaetia</taxon>
        <taxon>Spirochaetales</taxon>
        <taxon>Borreliaceae</taxon>
        <taxon>Borrelia</taxon>
    </lineage>
</organism>